<feature type="region of interest" description="Disordered" evidence="1">
    <location>
        <begin position="100"/>
        <end position="140"/>
    </location>
</feature>
<accession>A0A0K0DGW6</accession>
<organism evidence="2 3">
    <name type="scientific">Angiostrongylus cantonensis</name>
    <name type="common">Rat lungworm</name>
    <dbReference type="NCBI Taxonomy" id="6313"/>
    <lineage>
        <taxon>Eukaryota</taxon>
        <taxon>Metazoa</taxon>
        <taxon>Ecdysozoa</taxon>
        <taxon>Nematoda</taxon>
        <taxon>Chromadorea</taxon>
        <taxon>Rhabditida</taxon>
        <taxon>Rhabditina</taxon>
        <taxon>Rhabditomorpha</taxon>
        <taxon>Strongyloidea</taxon>
        <taxon>Metastrongylidae</taxon>
        <taxon>Angiostrongylus</taxon>
    </lineage>
</organism>
<dbReference type="Proteomes" id="UP000035642">
    <property type="component" value="Unassembled WGS sequence"/>
</dbReference>
<name>A0A0K0DGW6_ANGCA</name>
<reference evidence="2" key="1">
    <citation type="submission" date="2012-09" db="EMBL/GenBank/DDBJ databases">
        <authorList>
            <person name="Martin A.A."/>
        </authorList>
    </citation>
    <scope>NUCLEOTIDE SEQUENCE</scope>
</reference>
<sequence length="210" mass="24160">MPLMRYYDYDYYDGTNSTAKVTSSRGGSLAPLSHLCDIYHSYHTSCDLNRSVYTTPSGCFMSYRMNMTIHDFENYADSSFYDSRMMQKKKKSRMRIALKELLGRPSRRNSSARSDSSKKDTHRSESPRKRNGISSTATTGYSALTPRNVYRAPSADTVAFSFPWLDSRRERRQRRHHPLSHGSVKVKSYAVTEPRAVEFGIANKSKRSKY</sequence>
<proteinExistence type="predicted"/>
<keyword evidence="2" id="KW-1185">Reference proteome</keyword>
<evidence type="ECO:0000256" key="1">
    <source>
        <dbReference type="SAM" id="MobiDB-lite"/>
    </source>
</evidence>
<feature type="compositionally biased region" description="Basic and acidic residues" evidence="1">
    <location>
        <begin position="115"/>
        <end position="128"/>
    </location>
</feature>
<dbReference type="WBParaSite" id="ACAC_0001036801-mRNA-1">
    <property type="protein sequence ID" value="ACAC_0001036801-mRNA-1"/>
    <property type="gene ID" value="ACAC_0001036801"/>
</dbReference>
<reference evidence="3" key="2">
    <citation type="submission" date="2017-02" db="UniProtKB">
        <authorList>
            <consortium name="WormBaseParasite"/>
        </authorList>
    </citation>
    <scope>IDENTIFICATION</scope>
</reference>
<protein>
    <submittedName>
        <fullName evidence="3">Expressed conserved protein</fullName>
    </submittedName>
</protein>
<dbReference type="AlphaFoldDB" id="A0A0K0DGW6"/>
<evidence type="ECO:0000313" key="2">
    <source>
        <dbReference type="Proteomes" id="UP000035642"/>
    </source>
</evidence>
<evidence type="ECO:0000313" key="3">
    <source>
        <dbReference type="WBParaSite" id="ACAC_0001036801-mRNA-1"/>
    </source>
</evidence>